<dbReference type="InterPro" id="IPR036388">
    <property type="entry name" value="WH-like_DNA-bd_sf"/>
</dbReference>
<dbReference type="FunFam" id="1.10.10.10:FF:000001">
    <property type="entry name" value="LysR family transcriptional regulator"/>
    <property type="match status" value="1"/>
</dbReference>
<comment type="caution">
    <text evidence="6">The sequence shown here is derived from an EMBL/GenBank/DDBJ whole genome shotgun (WGS) entry which is preliminary data.</text>
</comment>
<keyword evidence="2" id="KW-0805">Transcription regulation</keyword>
<dbReference type="InterPro" id="IPR000847">
    <property type="entry name" value="LysR_HTH_N"/>
</dbReference>
<dbReference type="PANTHER" id="PTHR30419">
    <property type="entry name" value="HTH-TYPE TRANSCRIPTIONAL REGULATOR YBHD"/>
    <property type="match status" value="1"/>
</dbReference>
<organism evidence="6 7">
    <name type="scientific">Thermomonospora cellulosilytica</name>
    <dbReference type="NCBI Taxonomy" id="1411118"/>
    <lineage>
        <taxon>Bacteria</taxon>
        <taxon>Bacillati</taxon>
        <taxon>Actinomycetota</taxon>
        <taxon>Actinomycetes</taxon>
        <taxon>Streptosporangiales</taxon>
        <taxon>Thermomonosporaceae</taxon>
        <taxon>Thermomonospora</taxon>
    </lineage>
</organism>
<evidence type="ECO:0000256" key="3">
    <source>
        <dbReference type="ARBA" id="ARBA00023125"/>
    </source>
</evidence>
<dbReference type="CDD" id="cd05466">
    <property type="entry name" value="PBP2_LTTR_substrate"/>
    <property type="match status" value="1"/>
</dbReference>
<dbReference type="AlphaFoldDB" id="A0A7W3N468"/>
<gene>
    <name evidence="6" type="ORF">HNR21_006102</name>
</gene>
<evidence type="ECO:0000256" key="1">
    <source>
        <dbReference type="ARBA" id="ARBA00009437"/>
    </source>
</evidence>
<sequence>MNLAQLRALRAVHEAGSVTGAAELLDVTQSAVSHALNSLENELGLRLVVRERTGCRLTEVGRRLIPHAAEALRHVDRFAEEAAAAAGLVTGRLGIGAFPSAHRVLPAFVREFRRLHPAVEVLLWEGTDDEVNEWIERRVVELGVVCGLRPDLHTVPFANDEFLAVLPADHPLAGEPAVSLADLEDDPFLLSGAGCEPLLRDLYRSRGLSLAPAHRVHTMSTLLAMVRENVGVSVIPSLALDERRDGIAAVPLRPPAPRSLLLAARSEQDLSPAARAFLTTIPDGGVTLTAPAEHASAVL</sequence>
<dbReference type="PANTHER" id="PTHR30419:SF24">
    <property type="entry name" value="HTH-TYPE TRANSCRIPTIONAL REGULATOR CZCR"/>
    <property type="match status" value="1"/>
</dbReference>
<evidence type="ECO:0000256" key="2">
    <source>
        <dbReference type="ARBA" id="ARBA00023015"/>
    </source>
</evidence>
<evidence type="ECO:0000313" key="6">
    <source>
        <dbReference type="EMBL" id="MBA9007220.1"/>
    </source>
</evidence>
<dbReference type="GO" id="GO:0003677">
    <property type="term" value="F:DNA binding"/>
    <property type="evidence" value="ECO:0007669"/>
    <property type="project" value="UniProtKB-KW"/>
</dbReference>
<dbReference type="PRINTS" id="PR00039">
    <property type="entry name" value="HTHLYSR"/>
</dbReference>
<dbReference type="SUPFAM" id="SSF46785">
    <property type="entry name" value="Winged helix' DNA-binding domain"/>
    <property type="match status" value="1"/>
</dbReference>
<dbReference type="Gene3D" id="1.10.10.10">
    <property type="entry name" value="Winged helix-like DNA-binding domain superfamily/Winged helix DNA-binding domain"/>
    <property type="match status" value="1"/>
</dbReference>
<dbReference type="RefSeq" id="WP_182707854.1">
    <property type="nucleotide sequence ID" value="NZ_JACJII010000001.1"/>
</dbReference>
<dbReference type="SUPFAM" id="SSF53850">
    <property type="entry name" value="Periplasmic binding protein-like II"/>
    <property type="match status" value="1"/>
</dbReference>
<evidence type="ECO:0000313" key="7">
    <source>
        <dbReference type="Proteomes" id="UP000539313"/>
    </source>
</evidence>
<name>A0A7W3N468_9ACTN</name>
<keyword evidence="3 6" id="KW-0238">DNA-binding</keyword>
<protein>
    <submittedName>
        <fullName evidence="6">DNA-binding transcriptional LysR family regulator</fullName>
    </submittedName>
</protein>
<keyword evidence="4" id="KW-0804">Transcription</keyword>
<dbReference type="Proteomes" id="UP000539313">
    <property type="component" value="Unassembled WGS sequence"/>
</dbReference>
<dbReference type="Pfam" id="PF00126">
    <property type="entry name" value="HTH_1"/>
    <property type="match status" value="1"/>
</dbReference>
<dbReference type="PROSITE" id="PS50931">
    <property type="entry name" value="HTH_LYSR"/>
    <property type="match status" value="1"/>
</dbReference>
<feature type="domain" description="HTH lysR-type" evidence="5">
    <location>
        <begin position="1"/>
        <end position="58"/>
    </location>
</feature>
<evidence type="ECO:0000259" key="5">
    <source>
        <dbReference type="PROSITE" id="PS50931"/>
    </source>
</evidence>
<comment type="similarity">
    <text evidence="1">Belongs to the LysR transcriptional regulatory family.</text>
</comment>
<dbReference type="EMBL" id="JACJII010000001">
    <property type="protein sequence ID" value="MBA9007220.1"/>
    <property type="molecule type" value="Genomic_DNA"/>
</dbReference>
<keyword evidence="7" id="KW-1185">Reference proteome</keyword>
<dbReference type="GO" id="GO:0003700">
    <property type="term" value="F:DNA-binding transcription factor activity"/>
    <property type="evidence" value="ECO:0007669"/>
    <property type="project" value="InterPro"/>
</dbReference>
<reference evidence="6 7" key="1">
    <citation type="submission" date="2020-08" db="EMBL/GenBank/DDBJ databases">
        <title>Sequencing the genomes of 1000 actinobacteria strains.</title>
        <authorList>
            <person name="Klenk H.-P."/>
        </authorList>
    </citation>
    <scope>NUCLEOTIDE SEQUENCE [LARGE SCALE GENOMIC DNA]</scope>
    <source>
        <strain evidence="6 7">DSM 45823</strain>
    </source>
</reference>
<proteinExistence type="inferred from homology"/>
<dbReference type="InterPro" id="IPR036390">
    <property type="entry name" value="WH_DNA-bd_sf"/>
</dbReference>
<dbReference type="InterPro" id="IPR050950">
    <property type="entry name" value="HTH-type_LysR_regulators"/>
</dbReference>
<evidence type="ECO:0000256" key="4">
    <source>
        <dbReference type="ARBA" id="ARBA00023163"/>
    </source>
</evidence>
<dbReference type="GO" id="GO:0005829">
    <property type="term" value="C:cytosol"/>
    <property type="evidence" value="ECO:0007669"/>
    <property type="project" value="TreeGrafter"/>
</dbReference>
<accession>A0A7W3N468</accession>
<dbReference type="Pfam" id="PF03466">
    <property type="entry name" value="LysR_substrate"/>
    <property type="match status" value="1"/>
</dbReference>
<dbReference type="Gene3D" id="3.40.190.290">
    <property type="match status" value="1"/>
</dbReference>
<dbReference type="InterPro" id="IPR005119">
    <property type="entry name" value="LysR_subst-bd"/>
</dbReference>